<reference evidence="3" key="1">
    <citation type="journal article" date="2019" name="Int. J. Syst. Evol. Microbiol.">
        <title>The Global Catalogue of Microorganisms (GCM) 10K type strain sequencing project: providing services to taxonomists for standard genome sequencing and annotation.</title>
        <authorList>
            <consortium name="The Broad Institute Genomics Platform"/>
            <consortium name="The Broad Institute Genome Sequencing Center for Infectious Disease"/>
            <person name="Wu L."/>
            <person name="Ma J."/>
        </authorList>
    </citation>
    <scope>NUCLEOTIDE SEQUENCE [LARGE SCALE GENOMIC DNA]</scope>
    <source>
        <strain evidence="3">JCM 6833</strain>
    </source>
</reference>
<name>A0ABP6DA71_9ACTN</name>
<evidence type="ECO:0000256" key="1">
    <source>
        <dbReference type="SAM" id="MobiDB-lite"/>
    </source>
</evidence>
<dbReference type="EMBL" id="BAAATD010000019">
    <property type="protein sequence ID" value="GAA2635254.1"/>
    <property type="molecule type" value="Genomic_DNA"/>
</dbReference>
<organism evidence="2 3">
    <name type="scientific">Actinomadura fulvescens</name>
    <dbReference type="NCBI Taxonomy" id="46160"/>
    <lineage>
        <taxon>Bacteria</taxon>
        <taxon>Bacillati</taxon>
        <taxon>Actinomycetota</taxon>
        <taxon>Actinomycetes</taxon>
        <taxon>Streptosporangiales</taxon>
        <taxon>Thermomonosporaceae</taxon>
        <taxon>Actinomadura</taxon>
    </lineage>
</organism>
<protein>
    <submittedName>
        <fullName evidence="2">Uncharacterized protein</fullName>
    </submittedName>
</protein>
<accession>A0ABP6DA71</accession>
<dbReference type="Proteomes" id="UP001501509">
    <property type="component" value="Unassembled WGS sequence"/>
</dbReference>
<proteinExistence type="predicted"/>
<gene>
    <name evidence="2" type="ORF">GCM10010411_87740</name>
</gene>
<comment type="caution">
    <text evidence="2">The sequence shown here is derived from an EMBL/GenBank/DDBJ whole genome shotgun (WGS) entry which is preliminary data.</text>
</comment>
<evidence type="ECO:0000313" key="2">
    <source>
        <dbReference type="EMBL" id="GAA2635254.1"/>
    </source>
</evidence>
<sequence length="187" mass="20547">MAATFRDAEGTPEMDALVFNGRDGTSVSARRYRESALHELAERTERAVESPLVDDYRAGRTLTFGEVAIGRSGITVDGGVLPWRTVRVSSPSPGALTLQTADTWWPKTITRTCRTPRSRLNDQLRAANPLGGRAARLRPRAHRVPGSAPTTVTRRLPILSPPLEQVGGDPTRSVRRRWAPRKVLSDS</sequence>
<evidence type="ECO:0000313" key="3">
    <source>
        <dbReference type="Proteomes" id="UP001501509"/>
    </source>
</evidence>
<feature type="region of interest" description="Disordered" evidence="1">
    <location>
        <begin position="160"/>
        <end position="187"/>
    </location>
</feature>
<keyword evidence="3" id="KW-1185">Reference proteome</keyword>